<sequence length="273" mass="31125">MTDAKTKKTPAKIHKSESDNNHDGLEELKAPLVSLVADRETQDAIEKIDEVQNEIDKLNEQASEEILKVEQKYNKSRQPYFAKRAELIGKIPNFWVTAFVNHPQISALLSEEDEEVLQYLTKVEVSEFEDIKSGYKIVFHFDSNPFFNNAALTKEFHLNETGEPSTKGTNIDWQPGKDLTKKSGSPKAGKKRAHDEQESFFNWFCEAGDATTDELGEVIKDEIWPNPLQYYLASEIDEDNEDGDEDCDVDDEPEDEEEDEEDVADEDGDEEDP</sequence>
<evidence type="ECO:0000313" key="10">
    <source>
        <dbReference type="Proteomes" id="UP000549394"/>
    </source>
</evidence>
<dbReference type="FunFam" id="1.20.5.1500:FF:000003">
    <property type="entry name" value="SET isoform 2"/>
    <property type="match status" value="1"/>
</dbReference>
<dbReference type="GO" id="GO:0006334">
    <property type="term" value="P:nucleosome assembly"/>
    <property type="evidence" value="ECO:0007669"/>
    <property type="project" value="InterPro"/>
</dbReference>
<dbReference type="GO" id="GO:0005634">
    <property type="term" value="C:nucleus"/>
    <property type="evidence" value="ECO:0007669"/>
    <property type="project" value="UniProtKB-SubCell"/>
</dbReference>
<keyword evidence="10" id="KW-1185">Reference proteome</keyword>
<dbReference type="Proteomes" id="UP000549394">
    <property type="component" value="Unassembled WGS sequence"/>
</dbReference>
<evidence type="ECO:0000256" key="3">
    <source>
        <dbReference type="ARBA" id="ARBA00009947"/>
    </source>
</evidence>
<comment type="similarity">
    <text evidence="3 6">Belongs to the nucleosome assembly protein (NAP) family.</text>
</comment>
<evidence type="ECO:0000256" key="4">
    <source>
        <dbReference type="ARBA" id="ARBA00022490"/>
    </source>
</evidence>
<evidence type="ECO:0000256" key="1">
    <source>
        <dbReference type="ARBA" id="ARBA00004123"/>
    </source>
</evidence>
<feature type="region of interest" description="Disordered" evidence="8">
    <location>
        <begin position="233"/>
        <end position="273"/>
    </location>
</feature>
<feature type="region of interest" description="Disordered" evidence="8">
    <location>
        <begin position="160"/>
        <end position="192"/>
    </location>
</feature>
<dbReference type="Gene3D" id="1.20.5.1500">
    <property type="match status" value="1"/>
</dbReference>
<gene>
    <name evidence="9" type="ORF">DGYR_LOCUS2676</name>
</gene>
<organism evidence="9 10">
    <name type="scientific">Dimorphilus gyrociliatus</name>
    <dbReference type="NCBI Taxonomy" id="2664684"/>
    <lineage>
        <taxon>Eukaryota</taxon>
        <taxon>Metazoa</taxon>
        <taxon>Spiralia</taxon>
        <taxon>Lophotrochozoa</taxon>
        <taxon>Annelida</taxon>
        <taxon>Polychaeta</taxon>
        <taxon>Polychaeta incertae sedis</taxon>
        <taxon>Dinophilidae</taxon>
        <taxon>Dimorphilus</taxon>
    </lineage>
</organism>
<feature type="compositionally biased region" description="Acidic residues" evidence="8">
    <location>
        <begin position="235"/>
        <end position="273"/>
    </location>
</feature>
<dbReference type="InterPro" id="IPR002164">
    <property type="entry name" value="NAP_family"/>
</dbReference>
<comment type="subcellular location">
    <subcellularLocation>
        <location evidence="2">Cytoplasm</location>
    </subcellularLocation>
    <subcellularLocation>
        <location evidence="1">Nucleus</location>
    </subcellularLocation>
</comment>
<accession>A0A7I8VDE4</accession>
<evidence type="ECO:0000256" key="8">
    <source>
        <dbReference type="SAM" id="MobiDB-lite"/>
    </source>
</evidence>
<keyword evidence="7" id="KW-0175">Coiled coil</keyword>
<dbReference type="FunFam" id="3.30.1120.90:FF:000002">
    <property type="entry name" value="Testis-specific Y-encoded-like protein 2"/>
    <property type="match status" value="1"/>
</dbReference>
<dbReference type="Gene3D" id="3.30.1120.90">
    <property type="entry name" value="Nucleosome assembly protein"/>
    <property type="match status" value="1"/>
</dbReference>
<feature type="coiled-coil region" evidence="7">
    <location>
        <begin position="41"/>
        <end position="75"/>
    </location>
</feature>
<keyword evidence="5" id="KW-0539">Nucleus</keyword>
<name>A0A7I8VDE4_9ANNE</name>
<dbReference type="PANTHER" id="PTHR11875">
    <property type="entry name" value="TESTIS-SPECIFIC Y-ENCODED PROTEIN"/>
    <property type="match status" value="1"/>
</dbReference>
<proteinExistence type="inferred from homology"/>
<dbReference type="EMBL" id="CAJFCJ010000004">
    <property type="protein sequence ID" value="CAD5113733.1"/>
    <property type="molecule type" value="Genomic_DNA"/>
</dbReference>
<protein>
    <submittedName>
        <fullName evidence="9">DgyrCDS2898</fullName>
    </submittedName>
</protein>
<dbReference type="OrthoDB" id="19419at2759"/>
<evidence type="ECO:0000256" key="2">
    <source>
        <dbReference type="ARBA" id="ARBA00004496"/>
    </source>
</evidence>
<evidence type="ECO:0000256" key="6">
    <source>
        <dbReference type="RuleBase" id="RU003876"/>
    </source>
</evidence>
<dbReference type="GO" id="GO:0005737">
    <property type="term" value="C:cytoplasm"/>
    <property type="evidence" value="ECO:0007669"/>
    <property type="project" value="UniProtKB-SubCell"/>
</dbReference>
<keyword evidence="4" id="KW-0963">Cytoplasm</keyword>
<dbReference type="AlphaFoldDB" id="A0A7I8VDE4"/>
<dbReference type="SUPFAM" id="SSF143113">
    <property type="entry name" value="NAP-like"/>
    <property type="match status" value="1"/>
</dbReference>
<comment type="caution">
    <text evidence="9">The sequence shown here is derived from an EMBL/GenBank/DDBJ whole genome shotgun (WGS) entry which is preliminary data.</text>
</comment>
<feature type="compositionally biased region" description="Polar residues" evidence="8">
    <location>
        <begin position="162"/>
        <end position="172"/>
    </location>
</feature>
<feature type="compositionally biased region" description="Basic and acidic residues" evidence="8">
    <location>
        <begin position="14"/>
        <end position="26"/>
    </location>
</feature>
<dbReference type="InterPro" id="IPR037231">
    <property type="entry name" value="NAP-like_sf"/>
</dbReference>
<evidence type="ECO:0000313" key="9">
    <source>
        <dbReference type="EMBL" id="CAD5113733.1"/>
    </source>
</evidence>
<feature type="region of interest" description="Disordered" evidence="8">
    <location>
        <begin position="1"/>
        <end position="26"/>
    </location>
</feature>
<evidence type="ECO:0000256" key="5">
    <source>
        <dbReference type="ARBA" id="ARBA00023242"/>
    </source>
</evidence>
<reference evidence="9 10" key="1">
    <citation type="submission" date="2020-08" db="EMBL/GenBank/DDBJ databases">
        <authorList>
            <person name="Hejnol A."/>
        </authorList>
    </citation>
    <scope>NUCLEOTIDE SEQUENCE [LARGE SCALE GENOMIC DNA]</scope>
</reference>
<dbReference type="Pfam" id="PF00956">
    <property type="entry name" value="NAP"/>
    <property type="match status" value="1"/>
</dbReference>
<evidence type="ECO:0000256" key="7">
    <source>
        <dbReference type="SAM" id="Coils"/>
    </source>
</evidence>